<gene>
    <name evidence="1" type="ORF">D9611_013639</name>
</gene>
<sequence length="490" mass="55242">MHRKASSVSGPGGESSSVARVKSTALRVFRTIRPSRGEAASFGPPTVPQTTYIPIKSGDSRASEEDHIGKLPPELWLKIFRFAAEVSELTNSLQPDYANPRYRFKTNAQDVTKRSLLLVCRQWYHLATPISYEAIRFPIMFILQKFLDLSSALSKANSSASIGRYLKHLDITVRPHSGIPMACVSELLQETPNLLTFFANMDRNLTDPIPLFNLLPSRLTHLHIQEYGYNPERWTISLSDLLDFLNSHPNLSSISLPFKFAPDSDPSRIAQNRSWSSIRKWTFQDSSQIVTLVSQLPSGALPNLTEAEFGNGLATHLPCSLHDIRLFLAAHGKSLVSVCLYQADGESMLKLSQTLRSINRLCLHIAEINVAFVGYFPPFELPRSLTTGQFRMPRIVSLGIWFSYDFLDDRIHVQQYHRAVASPWPELFPNLTRIRLLEEQDVDVYRAHDQLTRQGLLNPFRRATCPVVVEDISGTVLGELTRGICTLVDR</sequence>
<proteinExistence type="predicted"/>
<comment type="caution">
    <text evidence="1">The sequence shown here is derived from an EMBL/GenBank/DDBJ whole genome shotgun (WGS) entry which is preliminary data.</text>
</comment>
<dbReference type="EMBL" id="JAACJK010000231">
    <property type="protein sequence ID" value="KAF5309752.1"/>
    <property type="molecule type" value="Genomic_DNA"/>
</dbReference>
<dbReference type="AlphaFoldDB" id="A0A8H5ARP6"/>
<organism evidence="1 2">
    <name type="scientific">Ephemerocybe angulata</name>
    <dbReference type="NCBI Taxonomy" id="980116"/>
    <lineage>
        <taxon>Eukaryota</taxon>
        <taxon>Fungi</taxon>
        <taxon>Dikarya</taxon>
        <taxon>Basidiomycota</taxon>
        <taxon>Agaricomycotina</taxon>
        <taxon>Agaricomycetes</taxon>
        <taxon>Agaricomycetidae</taxon>
        <taxon>Agaricales</taxon>
        <taxon>Agaricineae</taxon>
        <taxon>Psathyrellaceae</taxon>
        <taxon>Ephemerocybe</taxon>
    </lineage>
</organism>
<dbReference type="OrthoDB" id="3256525at2759"/>
<evidence type="ECO:0000313" key="2">
    <source>
        <dbReference type="Proteomes" id="UP000541558"/>
    </source>
</evidence>
<reference evidence="1 2" key="1">
    <citation type="journal article" date="2020" name="ISME J.">
        <title>Uncovering the hidden diversity of litter-decomposition mechanisms in mushroom-forming fungi.</title>
        <authorList>
            <person name="Floudas D."/>
            <person name="Bentzer J."/>
            <person name="Ahren D."/>
            <person name="Johansson T."/>
            <person name="Persson P."/>
            <person name="Tunlid A."/>
        </authorList>
    </citation>
    <scope>NUCLEOTIDE SEQUENCE [LARGE SCALE GENOMIC DNA]</scope>
    <source>
        <strain evidence="1 2">CBS 175.51</strain>
    </source>
</reference>
<keyword evidence="2" id="KW-1185">Reference proteome</keyword>
<name>A0A8H5ARP6_9AGAR</name>
<evidence type="ECO:0000313" key="1">
    <source>
        <dbReference type="EMBL" id="KAF5309752.1"/>
    </source>
</evidence>
<dbReference type="Proteomes" id="UP000541558">
    <property type="component" value="Unassembled WGS sequence"/>
</dbReference>
<protein>
    <submittedName>
        <fullName evidence="1">Uncharacterized protein</fullName>
    </submittedName>
</protein>
<accession>A0A8H5ARP6</accession>